<dbReference type="KEGG" id="psoj:PHYSODRAFT_259497"/>
<evidence type="ECO:0000313" key="3">
    <source>
        <dbReference type="Proteomes" id="UP000002640"/>
    </source>
</evidence>
<evidence type="ECO:0000256" key="1">
    <source>
        <dbReference type="SAM" id="MobiDB-lite"/>
    </source>
</evidence>
<accession>G4Z647</accession>
<feature type="compositionally biased region" description="Acidic residues" evidence="1">
    <location>
        <begin position="76"/>
        <end position="97"/>
    </location>
</feature>
<dbReference type="RefSeq" id="XP_009523685.1">
    <property type="nucleotide sequence ID" value="XM_009525390.1"/>
</dbReference>
<feature type="compositionally biased region" description="Acidic residues" evidence="1">
    <location>
        <begin position="113"/>
        <end position="122"/>
    </location>
</feature>
<reference evidence="2 3" key="1">
    <citation type="journal article" date="2006" name="Science">
        <title>Phytophthora genome sequences uncover evolutionary origins and mechanisms of pathogenesis.</title>
        <authorList>
            <person name="Tyler B.M."/>
            <person name="Tripathy S."/>
            <person name="Zhang X."/>
            <person name="Dehal P."/>
            <person name="Jiang R.H."/>
            <person name="Aerts A."/>
            <person name="Arredondo F.D."/>
            <person name="Baxter L."/>
            <person name="Bensasson D."/>
            <person name="Beynon J.L."/>
            <person name="Chapman J."/>
            <person name="Damasceno C.M."/>
            <person name="Dorrance A.E."/>
            <person name="Dou D."/>
            <person name="Dickerman A.W."/>
            <person name="Dubchak I.L."/>
            <person name="Garbelotto M."/>
            <person name="Gijzen M."/>
            <person name="Gordon S.G."/>
            <person name="Govers F."/>
            <person name="Grunwald N.J."/>
            <person name="Huang W."/>
            <person name="Ivors K.L."/>
            <person name="Jones R.W."/>
            <person name="Kamoun S."/>
            <person name="Krampis K."/>
            <person name="Lamour K.H."/>
            <person name="Lee M.K."/>
            <person name="McDonald W.H."/>
            <person name="Medina M."/>
            <person name="Meijer H.J."/>
            <person name="Nordberg E.K."/>
            <person name="Maclean D.J."/>
            <person name="Ospina-Giraldo M.D."/>
            <person name="Morris P.F."/>
            <person name="Phuntumart V."/>
            <person name="Putnam N.H."/>
            <person name="Rash S."/>
            <person name="Rose J.K."/>
            <person name="Sakihama Y."/>
            <person name="Salamov A.A."/>
            <person name="Savidor A."/>
            <person name="Scheuring C.F."/>
            <person name="Smith B.M."/>
            <person name="Sobral B.W."/>
            <person name="Terry A."/>
            <person name="Torto-Alalibo T.A."/>
            <person name="Win J."/>
            <person name="Xu Z."/>
            <person name="Zhang H."/>
            <person name="Grigoriev I.V."/>
            <person name="Rokhsar D.S."/>
            <person name="Boore J.L."/>
        </authorList>
    </citation>
    <scope>NUCLEOTIDE SEQUENCE [LARGE SCALE GENOMIC DNA]</scope>
    <source>
        <strain evidence="2 3">P6497</strain>
    </source>
</reference>
<protein>
    <submittedName>
        <fullName evidence="2">Uncharacterized protein</fullName>
    </submittedName>
</protein>
<feature type="region of interest" description="Disordered" evidence="1">
    <location>
        <begin position="69"/>
        <end position="136"/>
    </location>
</feature>
<dbReference type="EMBL" id="JH159153">
    <property type="protein sequence ID" value="EGZ20968.1"/>
    <property type="molecule type" value="Genomic_DNA"/>
</dbReference>
<gene>
    <name evidence="2" type="ORF">PHYSODRAFT_259497</name>
</gene>
<dbReference type="AlphaFoldDB" id="G4Z647"/>
<sequence length="192" mass="22378">MEKNGIKHRKHRDVYFQIYNLMRRFEPVKKWLEAQGQLQLFCRGELIKQVEAQMQRRYTHFRELRPVFDHDGYDTASDEEGEDGDEEADQGSSDEDEYHPTKGASPVDRLPWESEDGDDDYDVTNATPTGNAGHGNEVELKLAAIRLQEGERREKLRTEAEEMRTKAEKLLLRHKMKREGISDEEINSAIPM</sequence>
<proteinExistence type="predicted"/>
<dbReference type="InParanoid" id="G4Z647"/>
<dbReference type="GeneID" id="20639085"/>
<name>G4Z647_PHYSP</name>
<dbReference type="Proteomes" id="UP000002640">
    <property type="component" value="Unassembled WGS sequence"/>
</dbReference>
<keyword evidence="3" id="KW-1185">Reference proteome</keyword>
<evidence type="ECO:0000313" key="2">
    <source>
        <dbReference type="EMBL" id="EGZ20968.1"/>
    </source>
</evidence>
<organism evidence="2 3">
    <name type="scientific">Phytophthora sojae (strain P6497)</name>
    <name type="common">Soybean stem and root rot agent</name>
    <name type="synonym">Phytophthora megasperma f. sp. glycines</name>
    <dbReference type="NCBI Taxonomy" id="1094619"/>
    <lineage>
        <taxon>Eukaryota</taxon>
        <taxon>Sar</taxon>
        <taxon>Stramenopiles</taxon>
        <taxon>Oomycota</taxon>
        <taxon>Peronosporomycetes</taxon>
        <taxon>Peronosporales</taxon>
        <taxon>Peronosporaceae</taxon>
        <taxon>Phytophthora</taxon>
    </lineage>
</organism>